<evidence type="ECO:0000313" key="5">
    <source>
        <dbReference type="EMBL" id="CAB4703807.1"/>
    </source>
</evidence>
<evidence type="ECO:0000313" key="6">
    <source>
        <dbReference type="EMBL" id="CAB4805705.1"/>
    </source>
</evidence>
<dbReference type="Pfam" id="PF08241">
    <property type="entry name" value="Methyltransf_11"/>
    <property type="match status" value="1"/>
</dbReference>
<dbReference type="GO" id="GO:0008757">
    <property type="term" value="F:S-adenosylmethionine-dependent methyltransferase activity"/>
    <property type="evidence" value="ECO:0007669"/>
    <property type="project" value="InterPro"/>
</dbReference>
<dbReference type="AlphaFoldDB" id="A0A6J6YBC2"/>
<dbReference type="PANTHER" id="PTHR43464:SF19">
    <property type="entry name" value="UBIQUINONE BIOSYNTHESIS O-METHYLTRANSFERASE, MITOCHONDRIAL"/>
    <property type="match status" value="1"/>
</dbReference>
<reference evidence="6" key="1">
    <citation type="submission" date="2020-05" db="EMBL/GenBank/DDBJ databases">
        <authorList>
            <person name="Chiriac C."/>
            <person name="Salcher M."/>
            <person name="Ghai R."/>
            <person name="Kavagutti S V."/>
        </authorList>
    </citation>
    <scope>NUCLEOTIDE SEQUENCE</scope>
</reference>
<organism evidence="6">
    <name type="scientific">freshwater metagenome</name>
    <dbReference type="NCBI Taxonomy" id="449393"/>
    <lineage>
        <taxon>unclassified sequences</taxon>
        <taxon>metagenomes</taxon>
        <taxon>ecological metagenomes</taxon>
    </lineage>
</organism>
<evidence type="ECO:0000256" key="1">
    <source>
        <dbReference type="ARBA" id="ARBA00022603"/>
    </source>
</evidence>
<evidence type="ECO:0000256" key="3">
    <source>
        <dbReference type="ARBA" id="ARBA00022691"/>
    </source>
</evidence>
<protein>
    <submittedName>
        <fullName evidence="6">Unannotated protein</fullName>
    </submittedName>
</protein>
<dbReference type="InterPro" id="IPR013216">
    <property type="entry name" value="Methyltransf_11"/>
</dbReference>
<evidence type="ECO:0000259" key="4">
    <source>
        <dbReference type="Pfam" id="PF08241"/>
    </source>
</evidence>
<proteinExistence type="predicted"/>
<feature type="domain" description="Methyltransferase type 11" evidence="4">
    <location>
        <begin position="62"/>
        <end position="149"/>
    </location>
</feature>
<dbReference type="Gene3D" id="3.40.50.150">
    <property type="entry name" value="Vaccinia Virus protein VP39"/>
    <property type="match status" value="1"/>
</dbReference>
<dbReference type="EMBL" id="CAEZXS010000125">
    <property type="protein sequence ID" value="CAB4703807.1"/>
    <property type="molecule type" value="Genomic_DNA"/>
</dbReference>
<dbReference type="GO" id="GO:0032259">
    <property type="term" value="P:methylation"/>
    <property type="evidence" value="ECO:0007669"/>
    <property type="project" value="UniProtKB-KW"/>
</dbReference>
<accession>A0A6J6YBC2</accession>
<keyword evidence="1" id="KW-0489">Methyltransferase</keyword>
<dbReference type="CDD" id="cd02440">
    <property type="entry name" value="AdoMet_MTases"/>
    <property type="match status" value="1"/>
</dbReference>
<dbReference type="InterPro" id="IPR029063">
    <property type="entry name" value="SAM-dependent_MTases_sf"/>
</dbReference>
<name>A0A6J6YBC2_9ZZZZ</name>
<dbReference type="SUPFAM" id="SSF53335">
    <property type="entry name" value="S-adenosyl-L-methionine-dependent methyltransferases"/>
    <property type="match status" value="1"/>
</dbReference>
<dbReference type="EMBL" id="CAFBOG010000044">
    <property type="protein sequence ID" value="CAB4974538.1"/>
    <property type="molecule type" value="Genomic_DNA"/>
</dbReference>
<dbReference type="PANTHER" id="PTHR43464">
    <property type="entry name" value="METHYLTRANSFERASE"/>
    <property type="match status" value="1"/>
</dbReference>
<keyword evidence="2" id="KW-0808">Transferase</keyword>
<dbReference type="EMBL" id="CAFAAQ010000060">
    <property type="protein sequence ID" value="CAB4805705.1"/>
    <property type="molecule type" value="Genomic_DNA"/>
</dbReference>
<sequence>MTVTSTATASADSSPDPERWIQAGIGWGARAAEWAYLFEPYARPANEMLFGRLDVSPATRLVDIACGSGFAAQLAARRGATVSGLDASAALIDIARARTPDGDLRVGDMFALPFADASFDVATSFNGIWSGCEDALVEARRVLTPEGRLGLTYWGSLDRMGLLPYFRAVIEHSPASHQSATMEQGGTSAVMAGLLESSGFALTEQGTVDVTNEWPDLDTAVRALAAAGPSVPAIEAVGYDAFCDVLRDAMDPLRDTSGSTGLRVTSEFGWVTARPA</sequence>
<evidence type="ECO:0000313" key="7">
    <source>
        <dbReference type="EMBL" id="CAB4974538.1"/>
    </source>
</evidence>
<keyword evidence="3" id="KW-0949">S-adenosyl-L-methionine</keyword>
<evidence type="ECO:0000256" key="2">
    <source>
        <dbReference type="ARBA" id="ARBA00022679"/>
    </source>
</evidence>
<gene>
    <name evidence="5" type="ORF">UFOPK2582_01073</name>
    <name evidence="6" type="ORF">UFOPK3046_00828</name>
    <name evidence="7" type="ORF">UFOPK3914_00662</name>
</gene>